<reference evidence="10 11" key="2">
    <citation type="journal article" date="2011" name="J. Bacteriol.">
        <title>Genomes of three methylotrophs from a single niche uncover genetic and metabolic divergence of Methylophilaceae.</title>
        <authorList>
            <person name="Lapidus A."/>
            <person name="Clum A."/>
            <person name="Labutti K."/>
            <person name="Kaluzhnaya M.G."/>
            <person name="Lim S."/>
            <person name="Beck D.A."/>
            <person name="Glavina Del Rio T."/>
            <person name="Nolan M."/>
            <person name="Mavromatis K."/>
            <person name="Huntemann M."/>
            <person name="Lucas S."/>
            <person name="Lidstrom M.E."/>
            <person name="Ivanova N."/>
            <person name="Chistoserdova L."/>
        </authorList>
    </citation>
    <scope>NUCLEOTIDE SEQUENCE [LARGE SCALE GENOMIC DNA]</scope>
    <source>
        <strain evidence="10 11">SIP3-4</strain>
    </source>
</reference>
<proteinExistence type="predicted"/>
<dbReference type="Pfam" id="PF13746">
    <property type="entry name" value="Fer4_18"/>
    <property type="match status" value="1"/>
</dbReference>
<protein>
    <submittedName>
        <fullName evidence="10">Cytochrome c oxidase accessory protein CcoG</fullName>
    </submittedName>
</protein>
<dbReference type="GO" id="GO:0005886">
    <property type="term" value="C:plasma membrane"/>
    <property type="evidence" value="ECO:0007669"/>
    <property type="project" value="TreeGrafter"/>
</dbReference>
<dbReference type="HOGENOM" id="CLU_032118_0_0_4"/>
<dbReference type="Gene3D" id="2.60.40.10">
    <property type="entry name" value="Immunoglobulins"/>
    <property type="match status" value="1"/>
</dbReference>
<keyword evidence="2" id="KW-0004">4Fe-4S</keyword>
<dbReference type="NCBIfam" id="TIGR02745">
    <property type="entry name" value="ccoG_rdxA_fixG"/>
    <property type="match status" value="1"/>
</dbReference>
<feature type="transmembrane region" description="Helical" evidence="8">
    <location>
        <begin position="70"/>
        <end position="92"/>
    </location>
</feature>
<keyword evidence="1" id="KW-0813">Transport</keyword>
<dbReference type="EMBL" id="CP001674">
    <property type="protein sequence ID" value="ACT49658.1"/>
    <property type="molecule type" value="Genomic_DNA"/>
</dbReference>
<keyword evidence="8" id="KW-0472">Membrane</keyword>
<evidence type="ECO:0000256" key="2">
    <source>
        <dbReference type="ARBA" id="ARBA00022485"/>
    </source>
</evidence>
<keyword evidence="11" id="KW-1185">Reference proteome</keyword>
<evidence type="ECO:0000256" key="1">
    <source>
        <dbReference type="ARBA" id="ARBA00022448"/>
    </source>
</evidence>
<dbReference type="InterPro" id="IPR032879">
    <property type="entry name" value="FixG_C"/>
</dbReference>
<dbReference type="AlphaFoldDB" id="C6X938"/>
<evidence type="ECO:0000313" key="10">
    <source>
        <dbReference type="EMBL" id="ACT49658.1"/>
    </source>
</evidence>
<evidence type="ECO:0000256" key="8">
    <source>
        <dbReference type="SAM" id="Phobius"/>
    </source>
</evidence>
<accession>C6X938</accession>
<dbReference type="InterPro" id="IPR017896">
    <property type="entry name" value="4Fe4S_Fe-S-bd"/>
</dbReference>
<keyword evidence="4" id="KW-0249">Electron transport</keyword>
<dbReference type="InterPro" id="IPR013783">
    <property type="entry name" value="Ig-like_fold"/>
</dbReference>
<reference evidence="11" key="1">
    <citation type="submission" date="2009-07" db="EMBL/GenBank/DDBJ databases">
        <title>Complete sequence of chromosome of Methylovorus sp. SIP3-4.</title>
        <authorList>
            <person name="Lucas S."/>
            <person name="Copeland A."/>
            <person name="Lapidus A."/>
            <person name="Glavina del Rio T."/>
            <person name="Tice H."/>
            <person name="Bruce D."/>
            <person name="Goodwin L."/>
            <person name="Pitluck S."/>
            <person name="Clum A."/>
            <person name="Larimer F."/>
            <person name="Land M."/>
            <person name="Hauser L."/>
            <person name="Kyrpides N."/>
            <person name="Mikhailova N."/>
            <person name="Kayluzhnaya M."/>
            <person name="Chistoserdova L."/>
        </authorList>
    </citation>
    <scope>NUCLEOTIDE SEQUENCE [LARGE SCALE GENOMIC DNA]</scope>
    <source>
        <strain evidence="11">SIP3-4</strain>
    </source>
</reference>
<evidence type="ECO:0000256" key="3">
    <source>
        <dbReference type="ARBA" id="ARBA00022723"/>
    </source>
</evidence>
<dbReference type="GO" id="GO:0046872">
    <property type="term" value="F:metal ion binding"/>
    <property type="evidence" value="ECO:0007669"/>
    <property type="project" value="UniProtKB-KW"/>
</dbReference>
<keyword evidence="6" id="KW-0411">Iron-sulfur</keyword>
<dbReference type="PROSITE" id="PS51379">
    <property type="entry name" value="4FE4S_FER_2"/>
    <property type="match status" value="1"/>
</dbReference>
<evidence type="ECO:0000313" key="11">
    <source>
        <dbReference type="Proteomes" id="UP000002743"/>
    </source>
</evidence>
<dbReference type="Gene3D" id="1.10.1060.10">
    <property type="entry name" value="Alpha-helical ferredoxin"/>
    <property type="match status" value="1"/>
</dbReference>
<feature type="transmembrane region" description="Helical" evidence="8">
    <location>
        <begin position="33"/>
        <end position="50"/>
    </location>
</feature>
<feature type="region of interest" description="Disordered" evidence="7">
    <location>
        <begin position="243"/>
        <end position="264"/>
    </location>
</feature>
<dbReference type="InterPro" id="IPR051684">
    <property type="entry name" value="Electron_Trans/Redox"/>
</dbReference>
<dbReference type="SUPFAM" id="SSF54862">
    <property type="entry name" value="4Fe-4S ferredoxins"/>
    <property type="match status" value="1"/>
</dbReference>
<dbReference type="eggNOG" id="COG0348">
    <property type="taxonomic scope" value="Bacteria"/>
</dbReference>
<dbReference type="PANTHER" id="PTHR30176">
    <property type="entry name" value="FERREDOXIN-TYPE PROTEIN NAPH"/>
    <property type="match status" value="1"/>
</dbReference>
<dbReference type="OrthoDB" id="9811700at2"/>
<keyword evidence="8" id="KW-0812">Transmembrane</keyword>
<dbReference type="Pfam" id="PF11614">
    <property type="entry name" value="FixG_C"/>
    <property type="match status" value="1"/>
</dbReference>
<evidence type="ECO:0000256" key="7">
    <source>
        <dbReference type="SAM" id="MobiDB-lite"/>
    </source>
</evidence>
<dbReference type="PROSITE" id="PS00198">
    <property type="entry name" value="4FE4S_FER_1"/>
    <property type="match status" value="1"/>
</dbReference>
<keyword evidence="8" id="KW-1133">Transmembrane helix</keyword>
<feature type="transmembrane region" description="Helical" evidence="8">
    <location>
        <begin position="343"/>
        <end position="360"/>
    </location>
</feature>
<dbReference type="InterPro" id="IPR009051">
    <property type="entry name" value="Helical_ferredxn"/>
</dbReference>
<dbReference type="STRING" id="582744.Msip34_0410"/>
<keyword evidence="5" id="KW-0408">Iron</keyword>
<name>C6X938_METGS</name>
<dbReference type="RefSeq" id="WP_015829329.1">
    <property type="nucleotide sequence ID" value="NC_012969.1"/>
</dbReference>
<dbReference type="Proteomes" id="UP000002743">
    <property type="component" value="Chromosome"/>
</dbReference>
<evidence type="ECO:0000256" key="5">
    <source>
        <dbReference type="ARBA" id="ARBA00023004"/>
    </source>
</evidence>
<evidence type="ECO:0000259" key="9">
    <source>
        <dbReference type="PROSITE" id="PS51379"/>
    </source>
</evidence>
<dbReference type="KEGG" id="mei:Msip34_0410"/>
<keyword evidence="3" id="KW-0479">Metal-binding</keyword>
<dbReference type="InterPro" id="IPR017900">
    <property type="entry name" value="4Fe4S_Fe_S_CS"/>
</dbReference>
<organism evidence="10 11">
    <name type="scientific">Methylovorus glucosotrophus (strain SIP3-4)</name>
    <dbReference type="NCBI Taxonomy" id="582744"/>
    <lineage>
        <taxon>Bacteria</taxon>
        <taxon>Pseudomonadati</taxon>
        <taxon>Pseudomonadota</taxon>
        <taxon>Betaproteobacteria</taxon>
        <taxon>Nitrosomonadales</taxon>
        <taxon>Methylophilaceae</taxon>
        <taxon>Methylovorus</taxon>
    </lineage>
</organism>
<evidence type="ECO:0000256" key="4">
    <source>
        <dbReference type="ARBA" id="ARBA00022982"/>
    </source>
</evidence>
<evidence type="ECO:0000256" key="6">
    <source>
        <dbReference type="ARBA" id="ARBA00023014"/>
    </source>
</evidence>
<gene>
    <name evidence="10" type="ordered locus">Msip34_0410</name>
</gene>
<feature type="transmembrane region" description="Helical" evidence="8">
    <location>
        <begin position="154"/>
        <end position="173"/>
    </location>
</feature>
<dbReference type="GO" id="GO:0051539">
    <property type="term" value="F:4 iron, 4 sulfur cluster binding"/>
    <property type="evidence" value="ECO:0007669"/>
    <property type="project" value="UniProtKB-KW"/>
</dbReference>
<sequence>MQAVIAGAAKPARKIIPIVPYAVKGKYRNLKTGILLLAYTVYFGLPWLTWHGAARSGQPLLFDLANSRFFLFDIVIFPQDLMVLMAIMVMAATMLFVSAALYGRVFCGFFCFQTLWTDAFRMIEGWVQGEAQARIRLMKQPWGLEKIAKLGLTHALWLVLALATAVTFTLYFADARQLISAIWEGRAPMAAYTAIATITATTYVAAGFARENICRVACPYGKFQSAMQDPLTKTVVYDAARGERTQGRQPPAKALKEPGSRQQQGVGDCIDCGYCVNVCPTGVDIRKGFQIDCIACGLCIDACNTIMKSIQLPTGLIDFRQAAAVEPAAKSATISFASRLKQYGYLGLMALAIVFFAYKIQHLEPFVANIQQDQPLVTRMSNGDLKSRYIVRLTNKEAQAQTYVLTLQGLPPDASPARHVMHVPSGKTYASTFSIVVSPQVAQTLQGFTAVITPMEAHERAEPEQAQEFSLAYSSGQAH</sequence>
<dbReference type="PANTHER" id="PTHR30176:SF3">
    <property type="entry name" value="FERREDOXIN-TYPE PROTEIN NAPH"/>
    <property type="match status" value="1"/>
</dbReference>
<dbReference type="InterPro" id="IPR014116">
    <property type="entry name" value="Cyt_c_oxidase_cbb3_FixG"/>
</dbReference>
<feature type="domain" description="4Fe-4S ferredoxin-type" evidence="9">
    <location>
        <begin position="260"/>
        <end position="289"/>
    </location>
</feature>